<comment type="caution">
    <text evidence="1">The sequence shown here is derived from an EMBL/GenBank/DDBJ whole genome shotgun (WGS) entry which is preliminary data.</text>
</comment>
<dbReference type="Proteomes" id="UP000451471">
    <property type="component" value="Unassembled WGS sequence"/>
</dbReference>
<evidence type="ECO:0000313" key="1">
    <source>
        <dbReference type="EMBL" id="MWG36535.1"/>
    </source>
</evidence>
<protein>
    <submittedName>
        <fullName evidence="1">Uncharacterized protein</fullName>
    </submittedName>
</protein>
<name>A0A6B0GWL4_9EURY</name>
<dbReference type="EMBL" id="WSZK01000036">
    <property type="protein sequence ID" value="MWG36535.1"/>
    <property type="molecule type" value="Genomic_DNA"/>
</dbReference>
<evidence type="ECO:0000313" key="2">
    <source>
        <dbReference type="Proteomes" id="UP000451471"/>
    </source>
</evidence>
<reference evidence="1 2" key="1">
    <citation type="submission" date="2019-12" db="EMBL/GenBank/DDBJ databases">
        <title>Halocatena pleomorpha gen. nov. sp. nov., an extremely halophilic archaeon of family Halobacteriaceae isolated from saltpan soil.</title>
        <authorList>
            <person name="Pal Y."/>
            <person name="Verma A."/>
            <person name="Krishnamurthi S."/>
            <person name="Kumar P."/>
        </authorList>
    </citation>
    <scope>NUCLEOTIDE SEQUENCE [LARGE SCALE GENOMIC DNA]</scope>
    <source>
        <strain evidence="1 2">JCM 16495</strain>
    </source>
</reference>
<dbReference type="AlphaFoldDB" id="A0A6B0GWL4"/>
<gene>
    <name evidence="1" type="ORF">GQS65_18930</name>
</gene>
<keyword evidence="2" id="KW-1185">Reference proteome</keyword>
<accession>A0A6B0GWL4</accession>
<proteinExistence type="predicted"/>
<dbReference type="RefSeq" id="WP_158206188.1">
    <property type="nucleotide sequence ID" value="NZ_WSZK01000036.1"/>
</dbReference>
<organism evidence="1 2">
    <name type="scientific">Halomarina oriensis</name>
    <dbReference type="NCBI Taxonomy" id="671145"/>
    <lineage>
        <taxon>Archaea</taxon>
        <taxon>Methanobacteriati</taxon>
        <taxon>Methanobacteriota</taxon>
        <taxon>Stenosarchaea group</taxon>
        <taxon>Halobacteria</taxon>
        <taxon>Halobacteriales</taxon>
        <taxon>Natronomonadaceae</taxon>
        <taxon>Halomarina</taxon>
    </lineage>
</organism>
<sequence length="110" mass="11971">MTTKTTTTQDSIAPLRIPSRPVAVEAAAQEVRARVTYRSRRTGTDQTVTGTVVDCVHSDTADDDQYTLHLETDEGHTVFACPTLRNVVSKTSRTTRLGRLLAIDPVGDGE</sequence>